<sequence>DALEHQKTWLIRDCSKNKGLAIKTLKQQLQWYEANSFDKEKTKAIEILGGLPEFGL</sequence>
<evidence type="ECO:0000313" key="1">
    <source>
        <dbReference type="EMBL" id="CAG8752544.1"/>
    </source>
</evidence>
<dbReference type="AlphaFoldDB" id="A0A9N9NS30"/>
<evidence type="ECO:0000313" key="2">
    <source>
        <dbReference type="Proteomes" id="UP000789405"/>
    </source>
</evidence>
<dbReference type="OrthoDB" id="2429301at2759"/>
<name>A0A9N9NS30_9GLOM</name>
<dbReference type="Proteomes" id="UP000789405">
    <property type="component" value="Unassembled WGS sequence"/>
</dbReference>
<protein>
    <submittedName>
        <fullName evidence="1">12950_t:CDS:1</fullName>
    </submittedName>
</protein>
<reference evidence="1" key="1">
    <citation type="submission" date="2021-06" db="EMBL/GenBank/DDBJ databases">
        <authorList>
            <person name="Kallberg Y."/>
            <person name="Tangrot J."/>
            <person name="Rosling A."/>
        </authorList>
    </citation>
    <scope>NUCLEOTIDE SEQUENCE</scope>
    <source>
        <strain evidence="1">MA453B</strain>
    </source>
</reference>
<keyword evidence="2" id="KW-1185">Reference proteome</keyword>
<dbReference type="EMBL" id="CAJVPY010015583">
    <property type="protein sequence ID" value="CAG8752544.1"/>
    <property type="molecule type" value="Genomic_DNA"/>
</dbReference>
<organism evidence="1 2">
    <name type="scientific">Dentiscutata erythropus</name>
    <dbReference type="NCBI Taxonomy" id="1348616"/>
    <lineage>
        <taxon>Eukaryota</taxon>
        <taxon>Fungi</taxon>
        <taxon>Fungi incertae sedis</taxon>
        <taxon>Mucoromycota</taxon>
        <taxon>Glomeromycotina</taxon>
        <taxon>Glomeromycetes</taxon>
        <taxon>Diversisporales</taxon>
        <taxon>Gigasporaceae</taxon>
        <taxon>Dentiscutata</taxon>
    </lineage>
</organism>
<feature type="non-terminal residue" evidence="1">
    <location>
        <position position="1"/>
    </location>
</feature>
<gene>
    <name evidence="1" type="ORF">DERYTH_LOCUS17035</name>
</gene>
<proteinExistence type="predicted"/>
<comment type="caution">
    <text evidence="1">The sequence shown here is derived from an EMBL/GenBank/DDBJ whole genome shotgun (WGS) entry which is preliminary data.</text>
</comment>
<accession>A0A9N9NS30</accession>